<keyword evidence="4 7" id="KW-1133">Transmembrane helix</keyword>
<dbReference type="AlphaFoldDB" id="A0A4Y9XSA9"/>
<dbReference type="PANTHER" id="PTHR45649">
    <property type="entry name" value="AMINO-ACID PERMEASE BAT1"/>
    <property type="match status" value="1"/>
</dbReference>
<feature type="transmembrane region" description="Helical" evidence="7">
    <location>
        <begin position="87"/>
        <end position="107"/>
    </location>
</feature>
<feature type="transmembrane region" description="Helical" evidence="7">
    <location>
        <begin position="185"/>
        <end position="207"/>
    </location>
</feature>
<gene>
    <name evidence="8" type="ORF">EVJ58_g9683</name>
</gene>
<organism evidence="8 9">
    <name type="scientific">Rhodofomes roseus</name>
    <dbReference type="NCBI Taxonomy" id="34475"/>
    <lineage>
        <taxon>Eukaryota</taxon>
        <taxon>Fungi</taxon>
        <taxon>Dikarya</taxon>
        <taxon>Basidiomycota</taxon>
        <taxon>Agaricomycotina</taxon>
        <taxon>Agaricomycetes</taxon>
        <taxon>Polyporales</taxon>
        <taxon>Rhodofomes</taxon>
    </lineage>
</organism>
<feature type="region of interest" description="Disordered" evidence="6">
    <location>
        <begin position="1"/>
        <end position="32"/>
    </location>
</feature>
<feature type="transmembrane region" description="Helical" evidence="7">
    <location>
        <begin position="493"/>
        <end position="512"/>
    </location>
</feature>
<evidence type="ECO:0000313" key="8">
    <source>
        <dbReference type="EMBL" id="TFY53020.1"/>
    </source>
</evidence>
<feature type="transmembrane region" description="Helical" evidence="7">
    <location>
        <begin position="396"/>
        <end position="416"/>
    </location>
</feature>
<evidence type="ECO:0000256" key="1">
    <source>
        <dbReference type="ARBA" id="ARBA00004141"/>
    </source>
</evidence>
<accession>A0A4Y9XSA9</accession>
<keyword evidence="3 7" id="KW-0812">Transmembrane</keyword>
<evidence type="ECO:0000256" key="2">
    <source>
        <dbReference type="ARBA" id="ARBA00022448"/>
    </source>
</evidence>
<keyword evidence="2" id="KW-0813">Transport</keyword>
<dbReference type="GO" id="GO:0022857">
    <property type="term" value="F:transmembrane transporter activity"/>
    <property type="evidence" value="ECO:0007669"/>
    <property type="project" value="InterPro"/>
</dbReference>
<dbReference type="Proteomes" id="UP000298390">
    <property type="component" value="Unassembled WGS sequence"/>
</dbReference>
<dbReference type="InterPro" id="IPR002293">
    <property type="entry name" value="AA/rel_permease1"/>
</dbReference>
<feature type="transmembrane region" description="Helical" evidence="7">
    <location>
        <begin position="253"/>
        <end position="271"/>
    </location>
</feature>
<evidence type="ECO:0000256" key="6">
    <source>
        <dbReference type="SAM" id="MobiDB-lite"/>
    </source>
</evidence>
<keyword evidence="5 7" id="KW-0472">Membrane</keyword>
<dbReference type="Gene3D" id="1.20.1740.10">
    <property type="entry name" value="Amino acid/polyamine transporter I"/>
    <property type="match status" value="1"/>
</dbReference>
<dbReference type="PIRSF" id="PIRSF006060">
    <property type="entry name" value="AA_transporter"/>
    <property type="match status" value="1"/>
</dbReference>
<sequence>MSSESMKSEKRTVATSTTVPVHPHTDHHHPDLSELRHADDELLAHLGYKSEFRREFSLIETIAFAFSIMGVIASVSSTFSFPLESGGHVGMVFGWLIPSIFVMTVALSMAELASSMPTSAGLYYFSAKLAPPRYSALASWITGWANITGQVTLVCSIDFTCAQMITSALAVGSDGAIVLGAGPTYGILLAILFVHAMVCSAATNVLARLNLFYVIYEAVGTSVAAIVALLVCSGDSKVSTKDAFTKFENNTGWANSGWAFLLAFTAPMWTLTGYDSAAHIAEETAGAARAAPIAILVGVGATASLGWILFIAASFATTSVSDLLSTTLPLPMAQLFLNVLGKHGMLAIWSFIIVVQFVTGAAQGVDASRVVFAFARDNALPGSRWWKKMNGYTQTPVNAVWLVMVLAGICGLLGFSETALSSLAGASVIGLYTSYVTPIFLRITSGRNRLVPGPFTLGKWYLPVGTIACAWVAFIIVLLLFPPESNPTADTMNYAVIIIMAVFIFASVSWIVSARKWFTGPVSTVESATSTYDEKQQ</sequence>
<evidence type="ECO:0000256" key="3">
    <source>
        <dbReference type="ARBA" id="ARBA00022692"/>
    </source>
</evidence>
<dbReference type="STRING" id="34475.A0A4Y9XSA9"/>
<comment type="caution">
    <text evidence="8">The sequence shown here is derived from an EMBL/GenBank/DDBJ whole genome shotgun (WGS) entry which is preliminary data.</text>
</comment>
<evidence type="ECO:0008006" key="10">
    <source>
        <dbReference type="Google" id="ProtNLM"/>
    </source>
</evidence>
<evidence type="ECO:0000256" key="4">
    <source>
        <dbReference type="ARBA" id="ARBA00022989"/>
    </source>
</evidence>
<comment type="subcellular location">
    <subcellularLocation>
        <location evidence="1">Membrane</location>
        <topology evidence="1">Multi-pass membrane protein</topology>
    </subcellularLocation>
</comment>
<reference evidence="8 9" key="1">
    <citation type="submission" date="2019-01" db="EMBL/GenBank/DDBJ databases">
        <title>Genome sequencing of the rare red list fungi Fomitopsis rosea.</title>
        <authorList>
            <person name="Buettner E."/>
            <person name="Kellner H."/>
        </authorList>
    </citation>
    <scope>NUCLEOTIDE SEQUENCE [LARGE SCALE GENOMIC DNA]</scope>
    <source>
        <strain evidence="8 9">DSM 105464</strain>
    </source>
</reference>
<evidence type="ECO:0000256" key="5">
    <source>
        <dbReference type="ARBA" id="ARBA00023136"/>
    </source>
</evidence>
<feature type="transmembrane region" description="Helical" evidence="7">
    <location>
        <begin position="58"/>
        <end position="81"/>
    </location>
</feature>
<name>A0A4Y9XSA9_9APHY</name>
<evidence type="ECO:0000256" key="7">
    <source>
        <dbReference type="SAM" id="Phobius"/>
    </source>
</evidence>
<dbReference type="GO" id="GO:0016020">
    <property type="term" value="C:membrane"/>
    <property type="evidence" value="ECO:0007669"/>
    <property type="project" value="UniProtKB-SubCell"/>
</dbReference>
<feature type="compositionally biased region" description="Low complexity" evidence="6">
    <location>
        <begin position="13"/>
        <end position="22"/>
    </location>
</feature>
<feature type="transmembrane region" description="Helical" evidence="7">
    <location>
        <begin position="461"/>
        <end position="481"/>
    </location>
</feature>
<dbReference type="PANTHER" id="PTHR45649:SF6">
    <property type="entry name" value="GABA-SPECIFIC PERMEASE"/>
    <property type="match status" value="1"/>
</dbReference>
<dbReference type="Pfam" id="PF13520">
    <property type="entry name" value="AA_permease_2"/>
    <property type="match status" value="1"/>
</dbReference>
<protein>
    <recommendedName>
        <fullName evidence="10">Amino acid transporter</fullName>
    </recommendedName>
</protein>
<dbReference type="EMBL" id="SEKV01000883">
    <property type="protein sequence ID" value="TFY53020.1"/>
    <property type="molecule type" value="Genomic_DNA"/>
</dbReference>
<feature type="transmembrane region" description="Helical" evidence="7">
    <location>
        <begin position="213"/>
        <end position="232"/>
    </location>
</feature>
<feature type="transmembrane region" description="Helical" evidence="7">
    <location>
        <begin position="422"/>
        <end position="441"/>
    </location>
</feature>
<proteinExistence type="predicted"/>
<feature type="compositionally biased region" description="Basic and acidic residues" evidence="6">
    <location>
        <begin position="1"/>
        <end position="12"/>
    </location>
</feature>
<evidence type="ECO:0000313" key="9">
    <source>
        <dbReference type="Proteomes" id="UP000298390"/>
    </source>
</evidence>
<feature type="transmembrane region" description="Helical" evidence="7">
    <location>
        <begin position="291"/>
        <end position="316"/>
    </location>
</feature>